<keyword evidence="5" id="KW-1185">Reference proteome</keyword>
<evidence type="ECO:0000256" key="1">
    <source>
        <dbReference type="ARBA" id="ARBA00001946"/>
    </source>
</evidence>
<comment type="cofactor">
    <cofactor evidence="1">
        <name>Mg(2+)</name>
        <dbReference type="ChEBI" id="CHEBI:18420"/>
    </cofactor>
</comment>
<dbReference type="PRINTS" id="PR00502">
    <property type="entry name" value="NUDIXFAMILY"/>
</dbReference>
<feature type="domain" description="Nudix hydrolase" evidence="3">
    <location>
        <begin position="5"/>
        <end position="133"/>
    </location>
</feature>
<dbReference type="PANTHER" id="PTHR43046:SF14">
    <property type="entry name" value="MUTT_NUDIX FAMILY PROTEIN"/>
    <property type="match status" value="1"/>
</dbReference>
<dbReference type="AlphaFoldDB" id="A0A8T8K876"/>
<sequence>MKNHPFRLVVRALIKNEKEHILVLKRSKHSRSNPGLWELPGGKVEPGEDFDNALVREIKEETGLDIFLIKALGVAQQDHPHRHSVHIIMQVQVESGEFKISEEHEDFKWVASEEIKTLKLANWLDTFLQNNCLD</sequence>
<dbReference type="PANTHER" id="PTHR43046">
    <property type="entry name" value="GDP-MANNOSE MANNOSYL HYDROLASE"/>
    <property type="match status" value="1"/>
</dbReference>
<dbReference type="GO" id="GO:0016787">
    <property type="term" value="F:hydrolase activity"/>
    <property type="evidence" value="ECO:0007669"/>
    <property type="project" value="UniProtKB-KW"/>
</dbReference>
<organism evidence="4 5">
    <name type="scientific">Methanobacterium alkalithermotolerans</name>
    <dbReference type="NCBI Taxonomy" id="2731220"/>
    <lineage>
        <taxon>Archaea</taxon>
        <taxon>Methanobacteriati</taxon>
        <taxon>Methanobacteriota</taxon>
        <taxon>Methanomada group</taxon>
        <taxon>Methanobacteria</taxon>
        <taxon>Methanobacteriales</taxon>
        <taxon>Methanobacteriaceae</taxon>
        <taxon>Methanobacterium</taxon>
    </lineage>
</organism>
<reference evidence="4" key="1">
    <citation type="submission" date="2020-07" db="EMBL/GenBank/DDBJ databases">
        <title>Methanobacterium. sp. MethCan genome.</title>
        <authorList>
            <person name="Postec A."/>
            <person name="Quemeneur M."/>
        </authorList>
    </citation>
    <scope>NUCLEOTIDE SEQUENCE</scope>
    <source>
        <strain evidence="4">MethCAN</strain>
    </source>
</reference>
<evidence type="ECO:0000256" key="2">
    <source>
        <dbReference type="ARBA" id="ARBA00022801"/>
    </source>
</evidence>
<dbReference type="Pfam" id="PF00293">
    <property type="entry name" value="NUDIX"/>
    <property type="match status" value="1"/>
</dbReference>
<dbReference type="PROSITE" id="PS51462">
    <property type="entry name" value="NUDIX"/>
    <property type="match status" value="1"/>
</dbReference>
<name>A0A8T8K876_9EURY</name>
<dbReference type="EMBL" id="CP058560">
    <property type="protein sequence ID" value="QUH23323.1"/>
    <property type="molecule type" value="Genomic_DNA"/>
</dbReference>
<dbReference type="InterPro" id="IPR020084">
    <property type="entry name" value="NUDIX_hydrolase_CS"/>
</dbReference>
<accession>A0A8T8K876</accession>
<protein>
    <submittedName>
        <fullName evidence="4">NUDIX domain-containing protein</fullName>
    </submittedName>
</protein>
<dbReference type="RefSeq" id="WP_211532280.1">
    <property type="nucleotide sequence ID" value="NZ_CP058560.1"/>
</dbReference>
<evidence type="ECO:0000259" key="3">
    <source>
        <dbReference type="PROSITE" id="PS51462"/>
    </source>
</evidence>
<gene>
    <name evidence="4" type="ORF">HYG87_05895</name>
</gene>
<dbReference type="InterPro" id="IPR000086">
    <property type="entry name" value="NUDIX_hydrolase_dom"/>
</dbReference>
<dbReference type="PROSITE" id="PS00893">
    <property type="entry name" value="NUDIX_BOX"/>
    <property type="match status" value="1"/>
</dbReference>
<proteinExistence type="predicted"/>
<dbReference type="Proteomes" id="UP000681041">
    <property type="component" value="Chromosome"/>
</dbReference>
<dbReference type="OrthoDB" id="25379at2157"/>
<dbReference type="InterPro" id="IPR015797">
    <property type="entry name" value="NUDIX_hydrolase-like_dom_sf"/>
</dbReference>
<evidence type="ECO:0000313" key="5">
    <source>
        <dbReference type="Proteomes" id="UP000681041"/>
    </source>
</evidence>
<dbReference type="GeneID" id="64820278"/>
<dbReference type="KEGG" id="meme:HYG87_05895"/>
<dbReference type="SUPFAM" id="SSF55811">
    <property type="entry name" value="Nudix"/>
    <property type="match status" value="1"/>
</dbReference>
<dbReference type="InterPro" id="IPR020476">
    <property type="entry name" value="Nudix_hydrolase"/>
</dbReference>
<keyword evidence="2" id="KW-0378">Hydrolase</keyword>
<evidence type="ECO:0000313" key="4">
    <source>
        <dbReference type="EMBL" id="QUH23323.1"/>
    </source>
</evidence>
<dbReference type="Gene3D" id="3.90.79.10">
    <property type="entry name" value="Nucleoside Triphosphate Pyrophosphohydrolase"/>
    <property type="match status" value="1"/>
</dbReference>